<dbReference type="Pfam" id="PF03544">
    <property type="entry name" value="TonB_C"/>
    <property type="match status" value="1"/>
</dbReference>
<organism evidence="12 13">
    <name type="scientific">Sphingomonas desiccabilis</name>
    <dbReference type="NCBI Taxonomy" id="429134"/>
    <lineage>
        <taxon>Bacteria</taxon>
        <taxon>Pseudomonadati</taxon>
        <taxon>Pseudomonadota</taxon>
        <taxon>Alphaproteobacteria</taxon>
        <taxon>Sphingomonadales</taxon>
        <taxon>Sphingomonadaceae</taxon>
        <taxon>Sphingomonas</taxon>
    </lineage>
</organism>
<dbReference type="PANTHER" id="PTHR33446:SF2">
    <property type="entry name" value="PROTEIN TONB"/>
    <property type="match status" value="1"/>
</dbReference>
<keyword evidence="7" id="KW-0653">Protein transport</keyword>
<comment type="similarity">
    <text evidence="2">Belongs to the TonB family.</text>
</comment>
<evidence type="ECO:0000256" key="5">
    <source>
        <dbReference type="ARBA" id="ARBA00022519"/>
    </source>
</evidence>
<keyword evidence="13" id="KW-1185">Reference proteome</keyword>
<keyword evidence="4" id="KW-1003">Cell membrane</keyword>
<keyword evidence="8" id="KW-1133">Transmembrane helix</keyword>
<dbReference type="RefSeq" id="WP_129342187.1">
    <property type="nucleotide sequence ID" value="NZ_JACIDD010000002.1"/>
</dbReference>
<protein>
    <submittedName>
        <fullName evidence="12">Energy transducer TonB</fullName>
    </submittedName>
</protein>
<evidence type="ECO:0000256" key="8">
    <source>
        <dbReference type="ARBA" id="ARBA00022989"/>
    </source>
</evidence>
<dbReference type="AlphaFoldDB" id="A0A4Q2IQR8"/>
<dbReference type="Proteomes" id="UP000292347">
    <property type="component" value="Unassembled WGS sequence"/>
</dbReference>
<evidence type="ECO:0000256" key="1">
    <source>
        <dbReference type="ARBA" id="ARBA00004383"/>
    </source>
</evidence>
<dbReference type="EMBL" id="SDPT01000002">
    <property type="protein sequence ID" value="RXZ31972.1"/>
    <property type="molecule type" value="Genomic_DNA"/>
</dbReference>
<dbReference type="GO" id="GO:0015031">
    <property type="term" value="P:protein transport"/>
    <property type="evidence" value="ECO:0007669"/>
    <property type="project" value="UniProtKB-KW"/>
</dbReference>
<dbReference type="PANTHER" id="PTHR33446">
    <property type="entry name" value="PROTEIN TONB-RELATED"/>
    <property type="match status" value="1"/>
</dbReference>
<evidence type="ECO:0000259" key="11">
    <source>
        <dbReference type="PROSITE" id="PS52015"/>
    </source>
</evidence>
<dbReference type="GO" id="GO:0098797">
    <property type="term" value="C:plasma membrane protein complex"/>
    <property type="evidence" value="ECO:0007669"/>
    <property type="project" value="TreeGrafter"/>
</dbReference>
<comment type="caution">
    <text evidence="12">The sequence shown here is derived from an EMBL/GenBank/DDBJ whole genome shotgun (WGS) entry which is preliminary data.</text>
</comment>
<sequence length="125" mass="13190">MPPMMVMLVSLAGGALQVQPSPPSQGVAISPPKPAMRQGGSIGKSAYPAEALKRRQDGTTTLTVHVSSKGKVTTCSITETSGSTSLDDASCAFVRSVRFDPARDENGRAVEGDARFPMTWRLPKD</sequence>
<evidence type="ECO:0000256" key="7">
    <source>
        <dbReference type="ARBA" id="ARBA00022927"/>
    </source>
</evidence>
<reference evidence="12 13" key="1">
    <citation type="submission" date="2019-01" db="EMBL/GenBank/DDBJ databases">
        <title>Sphingomonas mucosissima sp. nov. and Sphingomonas desiccabilis sp. nov., from biological soil crusts in the Colorado Plateau, USA.</title>
        <authorList>
            <person name="Zhu D."/>
        </authorList>
    </citation>
    <scope>NUCLEOTIDE SEQUENCE [LARGE SCALE GENOMIC DNA]</scope>
    <source>
        <strain evidence="12 13">CP1D</strain>
    </source>
</reference>
<dbReference type="SUPFAM" id="SSF74653">
    <property type="entry name" value="TolA/TonB C-terminal domain"/>
    <property type="match status" value="1"/>
</dbReference>
<keyword evidence="6" id="KW-0812">Transmembrane</keyword>
<dbReference type="InterPro" id="IPR051045">
    <property type="entry name" value="TonB-dependent_transducer"/>
</dbReference>
<proteinExistence type="inferred from homology"/>
<keyword evidence="3" id="KW-0813">Transport</keyword>
<evidence type="ECO:0000256" key="2">
    <source>
        <dbReference type="ARBA" id="ARBA00006555"/>
    </source>
</evidence>
<evidence type="ECO:0000256" key="4">
    <source>
        <dbReference type="ARBA" id="ARBA00022475"/>
    </source>
</evidence>
<dbReference type="GO" id="GO:0055085">
    <property type="term" value="P:transmembrane transport"/>
    <property type="evidence" value="ECO:0007669"/>
    <property type="project" value="InterPro"/>
</dbReference>
<comment type="subcellular location">
    <subcellularLocation>
        <location evidence="1">Cell inner membrane</location>
        <topology evidence="1">Single-pass membrane protein</topology>
        <orientation evidence="1">Periplasmic side</orientation>
    </subcellularLocation>
</comment>
<gene>
    <name evidence="12" type="ORF">EO081_12345</name>
</gene>
<feature type="domain" description="TonB C-terminal" evidence="11">
    <location>
        <begin position="32"/>
        <end position="125"/>
    </location>
</feature>
<keyword evidence="5" id="KW-0997">Cell inner membrane</keyword>
<accession>A0A4Q2IQR8</accession>
<dbReference type="GO" id="GO:0031992">
    <property type="term" value="F:energy transducer activity"/>
    <property type="evidence" value="ECO:0007669"/>
    <property type="project" value="TreeGrafter"/>
</dbReference>
<feature type="region of interest" description="Disordered" evidence="10">
    <location>
        <begin position="18"/>
        <end position="43"/>
    </location>
</feature>
<dbReference type="Gene3D" id="3.30.1150.10">
    <property type="match status" value="1"/>
</dbReference>
<evidence type="ECO:0000313" key="12">
    <source>
        <dbReference type="EMBL" id="RXZ31972.1"/>
    </source>
</evidence>
<keyword evidence="9" id="KW-0472">Membrane</keyword>
<dbReference type="NCBIfam" id="TIGR01352">
    <property type="entry name" value="tonB_Cterm"/>
    <property type="match status" value="1"/>
</dbReference>
<evidence type="ECO:0000256" key="6">
    <source>
        <dbReference type="ARBA" id="ARBA00022692"/>
    </source>
</evidence>
<dbReference type="InterPro" id="IPR006260">
    <property type="entry name" value="TonB/TolA_C"/>
</dbReference>
<evidence type="ECO:0000256" key="3">
    <source>
        <dbReference type="ARBA" id="ARBA00022448"/>
    </source>
</evidence>
<name>A0A4Q2IQR8_9SPHN</name>
<dbReference type="OrthoDB" id="7585155at2"/>
<dbReference type="PROSITE" id="PS52015">
    <property type="entry name" value="TONB_CTD"/>
    <property type="match status" value="1"/>
</dbReference>
<evidence type="ECO:0000256" key="10">
    <source>
        <dbReference type="SAM" id="MobiDB-lite"/>
    </source>
</evidence>
<dbReference type="InterPro" id="IPR037682">
    <property type="entry name" value="TonB_C"/>
</dbReference>
<evidence type="ECO:0000256" key="9">
    <source>
        <dbReference type="ARBA" id="ARBA00023136"/>
    </source>
</evidence>
<evidence type="ECO:0000313" key="13">
    <source>
        <dbReference type="Proteomes" id="UP000292347"/>
    </source>
</evidence>